<dbReference type="PANTHER" id="PTHR30293:SF0">
    <property type="entry name" value="NITROGEN ASSIMILATION REGULATORY PROTEIN NAC"/>
    <property type="match status" value="1"/>
</dbReference>
<name>A0A2N4U6Z0_9BURK</name>
<dbReference type="AlphaFoldDB" id="A0A2N4U6Z0"/>
<evidence type="ECO:0000259" key="6">
    <source>
        <dbReference type="PROSITE" id="PS50931"/>
    </source>
</evidence>
<evidence type="ECO:0000313" key="8">
    <source>
        <dbReference type="Proteomes" id="UP000234190"/>
    </source>
</evidence>
<organism evidence="7 8">
    <name type="scientific">Pollutimonas subterranea</name>
    <dbReference type="NCBI Taxonomy" id="2045210"/>
    <lineage>
        <taxon>Bacteria</taxon>
        <taxon>Pseudomonadati</taxon>
        <taxon>Pseudomonadota</taxon>
        <taxon>Betaproteobacteria</taxon>
        <taxon>Burkholderiales</taxon>
        <taxon>Alcaligenaceae</taxon>
        <taxon>Pollutimonas</taxon>
    </lineage>
</organism>
<gene>
    <name evidence="7" type="ORF">CR159_07245</name>
</gene>
<dbReference type="SUPFAM" id="SSF46785">
    <property type="entry name" value="Winged helix' DNA-binding domain"/>
    <property type="match status" value="1"/>
</dbReference>
<dbReference type="Gene3D" id="3.40.190.10">
    <property type="entry name" value="Periplasmic binding protein-like II"/>
    <property type="match status" value="2"/>
</dbReference>
<dbReference type="InterPro" id="IPR036388">
    <property type="entry name" value="WH-like_DNA-bd_sf"/>
</dbReference>
<comment type="similarity">
    <text evidence="1">Belongs to the LysR transcriptional regulatory family.</text>
</comment>
<proteinExistence type="inferred from homology"/>
<dbReference type="PRINTS" id="PR00039">
    <property type="entry name" value="HTHLYSR"/>
</dbReference>
<dbReference type="Pfam" id="PF03466">
    <property type="entry name" value="LysR_substrate"/>
    <property type="match status" value="1"/>
</dbReference>
<protein>
    <recommendedName>
        <fullName evidence="6">HTH lysR-type domain-containing protein</fullName>
    </recommendedName>
</protein>
<sequence length="316" mass="34697">MSWNNDVTLTQLRYFLAVIKAGSISGAAVQIHVAQPALSQRLKQLETELGQRLFTRLPRGIELTAAGHKLKIHALEIIRRVESVHTDFVSSDSNPFGHVKLGMSTAINTKFCVDVLESVNRIYPNIQLALVESMSGTLLEWTESGRIDMAVVYDTPGNTPLVVNFLAREKLYLVSNREAKGALPDVITIAEIAELDLILPAFPQTLRLMIEKVFLDSIGKSPKILIDVDSTHAIKKLVAAGKGHSILSIHSIDDELSRQELAITPIADPSITRTINLVSNQNRTPDSAVRAVQKVVTRLLAARLSDGGEDRPDYVV</sequence>
<evidence type="ECO:0000313" key="7">
    <source>
        <dbReference type="EMBL" id="PLC50781.1"/>
    </source>
</evidence>
<evidence type="ECO:0000256" key="4">
    <source>
        <dbReference type="ARBA" id="ARBA00023159"/>
    </source>
</evidence>
<dbReference type="SUPFAM" id="SSF53850">
    <property type="entry name" value="Periplasmic binding protein-like II"/>
    <property type="match status" value="1"/>
</dbReference>
<dbReference type="GO" id="GO:0003700">
    <property type="term" value="F:DNA-binding transcription factor activity"/>
    <property type="evidence" value="ECO:0007669"/>
    <property type="project" value="InterPro"/>
</dbReference>
<evidence type="ECO:0000256" key="5">
    <source>
        <dbReference type="ARBA" id="ARBA00023163"/>
    </source>
</evidence>
<dbReference type="PROSITE" id="PS50931">
    <property type="entry name" value="HTH_LYSR"/>
    <property type="match status" value="1"/>
</dbReference>
<evidence type="ECO:0000256" key="3">
    <source>
        <dbReference type="ARBA" id="ARBA00023125"/>
    </source>
</evidence>
<comment type="caution">
    <text evidence="7">The sequence shown here is derived from an EMBL/GenBank/DDBJ whole genome shotgun (WGS) entry which is preliminary data.</text>
</comment>
<dbReference type="GO" id="GO:2000142">
    <property type="term" value="P:regulation of DNA-templated transcription initiation"/>
    <property type="evidence" value="ECO:0007669"/>
    <property type="project" value="TreeGrafter"/>
</dbReference>
<dbReference type="InterPro" id="IPR036390">
    <property type="entry name" value="WH_DNA-bd_sf"/>
</dbReference>
<dbReference type="InterPro" id="IPR005119">
    <property type="entry name" value="LysR_subst-bd"/>
</dbReference>
<evidence type="ECO:0000256" key="1">
    <source>
        <dbReference type="ARBA" id="ARBA00009437"/>
    </source>
</evidence>
<dbReference type="EMBL" id="PDNW01000004">
    <property type="protein sequence ID" value="PLC50781.1"/>
    <property type="molecule type" value="Genomic_DNA"/>
</dbReference>
<keyword evidence="3" id="KW-0238">DNA-binding</keyword>
<dbReference type="PANTHER" id="PTHR30293">
    <property type="entry name" value="TRANSCRIPTIONAL REGULATORY PROTEIN NAC-RELATED"/>
    <property type="match status" value="1"/>
</dbReference>
<feature type="domain" description="HTH lysR-type" evidence="6">
    <location>
        <begin position="7"/>
        <end position="64"/>
    </location>
</feature>
<dbReference type="Proteomes" id="UP000234190">
    <property type="component" value="Unassembled WGS sequence"/>
</dbReference>
<keyword evidence="2" id="KW-0805">Transcription regulation</keyword>
<dbReference type="InterPro" id="IPR000847">
    <property type="entry name" value="LysR_HTH_N"/>
</dbReference>
<dbReference type="GO" id="GO:0003677">
    <property type="term" value="F:DNA binding"/>
    <property type="evidence" value="ECO:0007669"/>
    <property type="project" value="UniProtKB-KW"/>
</dbReference>
<dbReference type="Gene3D" id="1.10.10.10">
    <property type="entry name" value="Winged helix-like DNA-binding domain superfamily/Winged helix DNA-binding domain"/>
    <property type="match status" value="1"/>
</dbReference>
<reference evidence="7 8" key="1">
    <citation type="submission" date="2017-10" db="EMBL/GenBank/DDBJ databases">
        <title>Two draft genome sequences of Pusillimonas sp. strains isolated from a nitrate- and radionuclide-contaminated groundwater in Russia.</title>
        <authorList>
            <person name="Grouzdev D.S."/>
            <person name="Tourova T.P."/>
            <person name="Goeva M.A."/>
            <person name="Babich T.L."/>
            <person name="Sokolova D.S."/>
            <person name="Abdullin R."/>
            <person name="Poltaraus A.B."/>
            <person name="Toshchakov S.V."/>
            <person name="Nazina T.N."/>
        </authorList>
    </citation>
    <scope>NUCLEOTIDE SEQUENCE [LARGE SCALE GENOMIC DNA]</scope>
    <source>
        <strain evidence="7 8">JR1/69-3-13</strain>
    </source>
</reference>
<accession>A0A2N4U6Z0</accession>
<keyword evidence="5" id="KW-0804">Transcription</keyword>
<dbReference type="FunFam" id="1.10.10.10:FF:000001">
    <property type="entry name" value="LysR family transcriptional regulator"/>
    <property type="match status" value="1"/>
</dbReference>
<evidence type="ECO:0000256" key="2">
    <source>
        <dbReference type="ARBA" id="ARBA00023015"/>
    </source>
</evidence>
<keyword evidence="4" id="KW-0010">Activator</keyword>
<keyword evidence="8" id="KW-1185">Reference proteome</keyword>
<dbReference type="Pfam" id="PF00126">
    <property type="entry name" value="HTH_1"/>
    <property type="match status" value="1"/>
</dbReference>